<dbReference type="AlphaFoldDB" id="A0A0R2ILU5"/>
<dbReference type="InterPro" id="IPR008914">
    <property type="entry name" value="PEBP"/>
</dbReference>
<dbReference type="Gene3D" id="3.90.280.10">
    <property type="entry name" value="PEBP-like"/>
    <property type="match status" value="1"/>
</dbReference>
<evidence type="ECO:0000313" key="1">
    <source>
        <dbReference type="EMBL" id="KRN65899.1"/>
    </source>
</evidence>
<accession>A0A0R2ILU5</accession>
<dbReference type="PANTHER" id="PTHR30289:SF1">
    <property type="entry name" value="PEBP (PHOSPHATIDYLETHANOLAMINE-BINDING PROTEIN) FAMILY PROTEIN"/>
    <property type="match status" value="1"/>
</dbReference>
<protein>
    <recommendedName>
        <fullName evidence="3">Phospholipid-binding protein</fullName>
    </recommendedName>
</protein>
<dbReference type="RefSeq" id="WP_057751567.1">
    <property type="nucleotide sequence ID" value="NZ_BJVH01000009.1"/>
</dbReference>
<dbReference type="InterPro" id="IPR036610">
    <property type="entry name" value="PEBP-like_sf"/>
</dbReference>
<keyword evidence="2" id="KW-1185">Reference proteome</keyword>
<dbReference type="STRING" id="319652.IV80_GL001742"/>
<dbReference type="SUPFAM" id="SSF49777">
    <property type="entry name" value="PEBP-like"/>
    <property type="match status" value="1"/>
</dbReference>
<evidence type="ECO:0008006" key="3">
    <source>
        <dbReference type="Google" id="ProtNLM"/>
    </source>
</evidence>
<dbReference type="EMBL" id="JQBR01000007">
    <property type="protein sequence ID" value="KRN65899.1"/>
    <property type="molecule type" value="Genomic_DNA"/>
</dbReference>
<dbReference type="OrthoDB" id="9797506at2"/>
<gene>
    <name evidence="1" type="ORF">IV80_GL001742</name>
</gene>
<dbReference type="Proteomes" id="UP000051568">
    <property type="component" value="Unassembled WGS sequence"/>
</dbReference>
<evidence type="ECO:0000313" key="2">
    <source>
        <dbReference type="Proteomes" id="UP000051568"/>
    </source>
</evidence>
<dbReference type="NCBIfam" id="TIGR00481">
    <property type="entry name" value="YbhB/YbcL family Raf kinase inhibitor-like protein"/>
    <property type="match status" value="1"/>
</dbReference>
<name>A0A0R2ILU5_9LACO</name>
<organism evidence="1 2">
    <name type="scientific">Pediococcus cellicola</name>
    <dbReference type="NCBI Taxonomy" id="319652"/>
    <lineage>
        <taxon>Bacteria</taxon>
        <taxon>Bacillati</taxon>
        <taxon>Bacillota</taxon>
        <taxon>Bacilli</taxon>
        <taxon>Lactobacillales</taxon>
        <taxon>Lactobacillaceae</taxon>
        <taxon>Pediococcus</taxon>
    </lineage>
</organism>
<dbReference type="PANTHER" id="PTHR30289">
    <property type="entry name" value="UNCHARACTERIZED PROTEIN YBCL-RELATED"/>
    <property type="match status" value="1"/>
</dbReference>
<dbReference type="InterPro" id="IPR005247">
    <property type="entry name" value="YbhB_YbcL/LppC-like"/>
</dbReference>
<dbReference type="PATRIC" id="fig|319652.3.peg.1768"/>
<reference evidence="1 2" key="1">
    <citation type="journal article" date="2015" name="Genome Announc.">
        <title>Expanding the biotechnology potential of lactobacilli through comparative genomics of 213 strains and associated genera.</title>
        <authorList>
            <person name="Sun Z."/>
            <person name="Harris H.M."/>
            <person name="McCann A."/>
            <person name="Guo C."/>
            <person name="Argimon S."/>
            <person name="Zhang W."/>
            <person name="Yang X."/>
            <person name="Jeffery I.B."/>
            <person name="Cooney J.C."/>
            <person name="Kagawa T.F."/>
            <person name="Liu W."/>
            <person name="Song Y."/>
            <person name="Salvetti E."/>
            <person name="Wrobel A."/>
            <person name="Rasinkangas P."/>
            <person name="Parkhill J."/>
            <person name="Rea M.C."/>
            <person name="O'Sullivan O."/>
            <person name="Ritari J."/>
            <person name="Douillard F.P."/>
            <person name="Paul Ross R."/>
            <person name="Yang R."/>
            <person name="Briner A.E."/>
            <person name="Felis G.E."/>
            <person name="de Vos W.M."/>
            <person name="Barrangou R."/>
            <person name="Klaenhammer T.R."/>
            <person name="Caufield P.W."/>
            <person name="Cui Y."/>
            <person name="Zhang H."/>
            <person name="O'Toole P.W."/>
        </authorList>
    </citation>
    <scope>NUCLEOTIDE SEQUENCE [LARGE SCALE GENOMIC DNA]</scope>
    <source>
        <strain evidence="1 2">DSM 17757</strain>
    </source>
</reference>
<dbReference type="CDD" id="cd00865">
    <property type="entry name" value="PEBP_bact_arch"/>
    <property type="match status" value="1"/>
</dbReference>
<dbReference type="Pfam" id="PF01161">
    <property type="entry name" value="PBP"/>
    <property type="match status" value="1"/>
</dbReference>
<sequence>MKVSVPTSNGLLLDKYGKYAAKDEIYNGNPAVSFPIEIKEVPAKAKTLALTLVDFDSVPVCGFAWIHWTAINIPAAASVTIPEDASRKGGITMIQGNNSTAGPLVGQKDPLTTRHYVGPTPPDKTHDYWLTIYALDTQLDLPEGFWLNEFYHAAKGHILEKQRLSIPSRA</sequence>
<comment type="caution">
    <text evidence="1">The sequence shown here is derived from an EMBL/GenBank/DDBJ whole genome shotgun (WGS) entry which is preliminary data.</text>
</comment>
<proteinExistence type="predicted"/>